<feature type="transmembrane region" description="Helical" evidence="6">
    <location>
        <begin position="15"/>
        <end position="34"/>
    </location>
</feature>
<evidence type="ECO:0000313" key="8">
    <source>
        <dbReference type="Proteomes" id="UP000278222"/>
    </source>
</evidence>
<comment type="similarity">
    <text evidence="2 6">Belongs to the SURF1 family.</text>
</comment>
<evidence type="ECO:0000256" key="4">
    <source>
        <dbReference type="ARBA" id="ARBA00022989"/>
    </source>
</evidence>
<evidence type="ECO:0000256" key="3">
    <source>
        <dbReference type="ARBA" id="ARBA00022692"/>
    </source>
</evidence>
<dbReference type="OrthoDB" id="6079986at2"/>
<comment type="caution">
    <text evidence="7">The sequence shown here is derived from an EMBL/GenBank/DDBJ whole genome shotgun (WGS) entry which is preliminary data.</text>
</comment>
<evidence type="ECO:0000313" key="7">
    <source>
        <dbReference type="EMBL" id="ROP91112.1"/>
    </source>
</evidence>
<proteinExistence type="inferred from homology"/>
<name>A0A3N1LID7_9PROT</name>
<protein>
    <recommendedName>
        <fullName evidence="6">SURF1-like protein</fullName>
    </recommendedName>
</protein>
<keyword evidence="5 6" id="KW-0472">Membrane</keyword>
<evidence type="ECO:0000256" key="2">
    <source>
        <dbReference type="ARBA" id="ARBA00007165"/>
    </source>
</evidence>
<dbReference type="InterPro" id="IPR002994">
    <property type="entry name" value="Surf1/Shy1"/>
</dbReference>
<dbReference type="EMBL" id="RJKX01000014">
    <property type="protein sequence ID" value="ROP91112.1"/>
    <property type="molecule type" value="Genomic_DNA"/>
</dbReference>
<dbReference type="PROSITE" id="PS50895">
    <property type="entry name" value="SURF1"/>
    <property type="match status" value="1"/>
</dbReference>
<dbReference type="RefSeq" id="WP_123690744.1">
    <property type="nucleotide sequence ID" value="NZ_AP019700.1"/>
</dbReference>
<dbReference type="PANTHER" id="PTHR23427">
    <property type="entry name" value="SURFEIT LOCUS PROTEIN"/>
    <property type="match status" value="1"/>
</dbReference>
<feature type="transmembrane region" description="Helical" evidence="6">
    <location>
        <begin position="212"/>
        <end position="232"/>
    </location>
</feature>
<dbReference type="GO" id="GO:0005886">
    <property type="term" value="C:plasma membrane"/>
    <property type="evidence" value="ECO:0007669"/>
    <property type="project" value="UniProtKB-SubCell"/>
</dbReference>
<keyword evidence="8" id="KW-1185">Reference proteome</keyword>
<dbReference type="Pfam" id="PF02104">
    <property type="entry name" value="SURF1"/>
    <property type="match status" value="1"/>
</dbReference>
<accession>A0A3N1LID7</accession>
<comment type="subcellular location">
    <subcellularLocation>
        <location evidence="6">Cell membrane</location>
        <topology evidence="6">Multi-pass membrane protein</topology>
    </subcellularLocation>
    <subcellularLocation>
        <location evidence="1">Membrane</location>
    </subcellularLocation>
</comment>
<sequence>MPDRWPYRFKPQRGATLAVIPALIILIALSIWQVQRHQWKAGLIAEREAGMAAPPMALPARIADPDSLAFRHVQVTGTLRHDKELFVAAVSRRGNDGYQIVTPLIRAAGPPVLVNRGWVPKDRKDPSRRLPGQVEGTVTIDGIARLRQVRSGLIPENQPGQNLWFTMDLPAMAAAAGLPEVAPVYVEAGPAPNPGIYPLGGQTRVSLPNDHLQYAATWFLLAIALGVIYVVYHRPKPTRPD</sequence>
<keyword evidence="3 6" id="KW-0812">Transmembrane</keyword>
<dbReference type="PANTHER" id="PTHR23427:SF2">
    <property type="entry name" value="SURFEIT LOCUS PROTEIN 1"/>
    <property type="match status" value="1"/>
</dbReference>
<reference evidence="7 8" key="1">
    <citation type="submission" date="2018-11" db="EMBL/GenBank/DDBJ databases">
        <title>Genomic Encyclopedia of Type Strains, Phase IV (KMG-IV): sequencing the most valuable type-strain genomes for metagenomic binning, comparative biology and taxonomic classification.</title>
        <authorList>
            <person name="Goeker M."/>
        </authorList>
    </citation>
    <scope>NUCLEOTIDE SEQUENCE [LARGE SCALE GENOMIC DNA]</scope>
    <source>
        <strain evidence="7 8">DSM 5900</strain>
    </source>
</reference>
<evidence type="ECO:0000256" key="5">
    <source>
        <dbReference type="ARBA" id="ARBA00023136"/>
    </source>
</evidence>
<dbReference type="InterPro" id="IPR045214">
    <property type="entry name" value="Surf1/Surf4"/>
</dbReference>
<dbReference type="Proteomes" id="UP000278222">
    <property type="component" value="Unassembled WGS sequence"/>
</dbReference>
<organism evidence="7 8">
    <name type="scientific">Stella humosa</name>
    <dbReference type="NCBI Taxonomy" id="94"/>
    <lineage>
        <taxon>Bacteria</taxon>
        <taxon>Pseudomonadati</taxon>
        <taxon>Pseudomonadota</taxon>
        <taxon>Alphaproteobacteria</taxon>
        <taxon>Rhodospirillales</taxon>
        <taxon>Stellaceae</taxon>
        <taxon>Stella</taxon>
    </lineage>
</organism>
<evidence type="ECO:0000256" key="6">
    <source>
        <dbReference type="RuleBase" id="RU363076"/>
    </source>
</evidence>
<evidence type="ECO:0000256" key="1">
    <source>
        <dbReference type="ARBA" id="ARBA00004370"/>
    </source>
</evidence>
<keyword evidence="4 6" id="KW-1133">Transmembrane helix</keyword>
<dbReference type="AlphaFoldDB" id="A0A3N1LID7"/>
<keyword evidence="6" id="KW-1003">Cell membrane</keyword>
<gene>
    <name evidence="7" type="ORF">EDC65_2975</name>
</gene>
<dbReference type="CDD" id="cd06662">
    <property type="entry name" value="SURF1"/>
    <property type="match status" value="1"/>
</dbReference>